<sequence length="65" mass="7389">GSHEVASLFEVSFPNGWVPRKLAIRDFSETKEKLTESNENNRGNFLELLSLCSNDNHILKDKLEA</sequence>
<organism evidence="1">
    <name type="scientific">Lepeophtheirus salmonis</name>
    <name type="common">Salmon louse</name>
    <name type="synonym">Caligus salmonis</name>
    <dbReference type="NCBI Taxonomy" id="72036"/>
    <lineage>
        <taxon>Eukaryota</taxon>
        <taxon>Metazoa</taxon>
        <taxon>Ecdysozoa</taxon>
        <taxon>Arthropoda</taxon>
        <taxon>Crustacea</taxon>
        <taxon>Multicrustacea</taxon>
        <taxon>Hexanauplia</taxon>
        <taxon>Copepoda</taxon>
        <taxon>Siphonostomatoida</taxon>
        <taxon>Caligidae</taxon>
        <taxon>Lepeophtheirus</taxon>
    </lineage>
</organism>
<dbReference type="EMBL" id="HACA01033736">
    <property type="protein sequence ID" value="CDW51098.1"/>
    <property type="molecule type" value="Transcribed_RNA"/>
</dbReference>
<dbReference type="AlphaFoldDB" id="A0A0K2VKU9"/>
<name>A0A0K2VKU9_LEPSM</name>
<evidence type="ECO:0000313" key="1">
    <source>
        <dbReference type="EMBL" id="CDW51098.1"/>
    </source>
</evidence>
<protein>
    <submittedName>
        <fullName evidence="1">Uncharacterized protein</fullName>
    </submittedName>
</protein>
<reference evidence="1" key="1">
    <citation type="submission" date="2014-05" db="EMBL/GenBank/DDBJ databases">
        <authorList>
            <person name="Chronopoulou M."/>
        </authorList>
    </citation>
    <scope>NUCLEOTIDE SEQUENCE</scope>
    <source>
        <tissue evidence="1">Whole organism</tissue>
    </source>
</reference>
<accession>A0A0K2VKU9</accession>
<proteinExistence type="predicted"/>
<feature type="non-terminal residue" evidence="1">
    <location>
        <position position="1"/>
    </location>
</feature>